<dbReference type="Pfam" id="PF13181">
    <property type="entry name" value="TPR_8"/>
    <property type="match status" value="1"/>
</dbReference>
<feature type="signal peptide" evidence="2">
    <location>
        <begin position="1"/>
        <end position="22"/>
    </location>
</feature>
<dbReference type="AlphaFoldDB" id="A0A9P0H2W7"/>
<dbReference type="OrthoDB" id="2115703at2759"/>
<organism evidence="3 4">
    <name type="scientific">Nezara viridula</name>
    <name type="common">Southern green stink bug</name>
    <name type="synonym">Cimex viridulus</name>
    <dbReference type="NCBI Taxonomy" id="85310"/>
    <lineage>
        <taxon>Eukaryota</taxon>
        <taxon>Metazoa</taxon>
        <taxon>Ecdysozoa</taxon>
        <taxon>Arthropoda</taxon>
        <taxon>Hexapoda</taxon>
        <taxon>Insecta</taxon>
        <taxon>Pterygota</taxon>
        <taxon>Neoptera</taxon>
        <taxon>Paraneoptera</taxon>
        <taxon>Hemiptera</taxon>
        <taxon>Heteroptera</taxon>
        <taxon>Panheteroptera</taxon>
        <taxon>Pentatomomorpha</taxon>
        <taxon>Pentatomoidea</taxon>
        <taxon>Pentatomidae</taxon>
        <taxon>Pentatominae</taxon>
        <taxon>Nezara</taxon>
    </lineage>
</organism>
<evidence type="ECO:0000313" key="4">
    <source>
        <dbReference type="Proteomes" id="UP001152798"/>
    </source>
</evidence>
<dbReference type="SMART" id="SM00028">
    <property type="entry name" value="TPR"/>
    <property type="match status" value="3"/>
</dbReference>
<gene>
    <name evidence="3" type="ORF">NEZAVI_LOCUS1853</name>
</gene>
<reference evidence="3" key="1">
    <citation type="submission" date="2022-01" db="EMBL/GenBank/DDBJ databases">
        <authorList>
            <person name="King R."/>
        </authorList>
    </citation>
    <scope>NUCLEOTIDE SEQUENCE</scope>
</reference>
<proteinExistence type="predicted"/>
<keyword evidence="1" id="KW-0175">Coiled coil</keyword>
<dbReference type="SUPFAM" id="SSF48452">
    <property type="entry name" value="TPR-like"/>
    <property type="match status" value="1"/>
</dbReference>
<dbReference type="GO" id="GO:0015629">
    <property type="term" value="C:actin cytoskeleton"/>
    <property type="evidence" value="ECO:0007669"/>
    <property type="project" value="TreeGrafter"/>
</dbReference>
<evidence type="ECO:0008006" key="5">
    <source>
        <dbReference type="Google" id="ProtNLM"/>
    </source>
</evidence>
<dbReference type="InterPro" id="IPR011990">
    <property type="entry name" value="TPR-like_helical_dom_sf"/>
</dbReference>
<accession>A0A9P0H2W7</accession>
<dbReference type="GO" id="GO:0005737">
    <property type="term" value="C:cytoplasm"/>
    <property type="evidence" value="ECO:0007669"/>
    <property type="project" value="TreeGrafter"/>
</dbReference>
<dbReference type="EMBL" id="OV725077">
    <property type="protein sequence ID" value="CAH1390692.1"/>
    <property type="molecule type" value="Genomic_DNA"/>
</dbReference>
<name>A0A9P0H2W7_NEZVI</name>
<dbReference type="Gene3D" id="1.25.40.10">
    <property type="entry name" value="Tetratricopeptide repeat domain"/>
    <property type="match status" value="1"/>
</dbReference>
<dbReference type="PANTHER" id="PTHR16091:SF1">
    <property type="entry name" value="TETRATRICOPEPTIDE REPEAT PROTEIN 17"/>
    <property type="match status" value="1"/>
</dbReference>
<protein>
    <recommendedName>
        <fullName evidence="5">Tetratricopeptide repeat protein 17</fullName>
    </recommendedName>
</protein>
<evidence type="ECO:0000313" key="3">
    <source>
        <dbReference type="EMBL" id="CAH1390692.1"/>
    </source>
</evidence>
<dbReference type="GO" id="GO:0030041">
    <property type="term" value="P:actin filament polymerization"/>
    <property type="evidence" value="ECO:0007669"/>
    <property type="project" value="TreeGrafter"/>
</dbReference>
<feature type="coiled-coil region" evidence="1">
    <location>
        <begin position="314"/>
        <end position="344"/>
    </location>
</feature>
<dbReference type="InterPro" id="IPR052630">
    <property type="entry name" value="TTC17"/>
</dbReference>
<dbReference type="InterPro" id="IPR019734">
    <property type="entry name" value="TPR_rpt"/>
</dbReference>
<feature type="chain" id="PRO_5040234154" description="Tetratricopeptide repeat protein 17" evidence="2">
    <location>
        <begin position="23"/>
        <end position="464"/>
    </location>
</feature>
<dbReference type="PANTHER" id="PTHR16091">
    <property type="entry name" value="TTC17 PROTEIN"/>
    <property type="match status" value="1"/>
</dbReference>
<dbReference type="Proteomes" id="UP001152798">
    <property type="component" value="Chromosome 1"/>
</dbReference>
<evidence type="ECO:0000256" key="1">
    <source>
        <dbReference type="SAM" id="Coils"/>
    </source>
</evidence>
<keyword evidence="4" id="KW-1185">Reference proteome</keyword>
<keyword evidence="2" id="KW-0732">Signal</keyword>
<evidence type="ECO:0000256" key="2">
    <source>
        <dbReference type="SAM" id="SignalP"/>
    </source>
</evidence>
<sequence>MPIIGLNKCIFIFFDIFYVSQAITHWVVTEEGRIQAQLDSVFRLKRPYDLVAFLKQEELVKNVSKYLDEMIQRKIDMDQKWSRISSAPEVEHELMSTDTDCIKAKNSADDVDLYMNVFDHASDKIIYKRQLPDDKNIKGNIHLDCKKISRLDFSMATFPHLQVLTQPWNLTWPKEPEIRLPLTSNQIAYGLSKNKTSWYLYNLASLHWRSRGESQKAIDCIKRAIHYAPREYKDTPLLNLGVMLHRAQCTAEAAILLHSAIDHAPHKPFGHFVLANVYALLGDYNRSIACYDNALGLDHNWNLVRTMRHNILCHSKLKQRLQQLQNAIQDIVEQLKEYQFLQEKWLKSHEEMIRQQAPMNRSFSVMLTSAAEKQLQETCSIKIGKENQILSCDLAPDFKLDEQKIDTDILSLQTLLSKVEAQAKKISQQIKRPYYAKGRPTIDIRIQQIDETEKIQQVAVNNNL</sequence>